<dbReference type="Gene3D" id="2.40.50.40">
    <property type="match status" value="1"/>
</dbReference>
<dbReference type="CDD" id="cd00024">
    <property type="entry name" value="CD_CSD"/>
    <property type="match status" value="1"/>
</dbReference>
<dbReference type="AlphaFoldDB" id="A0AAE0EVI1"/>
<dbReference type="InterPro" id="IPR016197">
    <property type="entry name" value="Chromo-like_dom_sf"/>
</dbReference>
<dbReference type="InterPro" id="IPR000953">
    <property type="entry name" value="Chromo/chromo_shadow_dom"/>
</dbReference>
<dbReference type="SUPFAM" id="SSF53098">
    <property type="entry name" value="Ribonuclease H-like"/>
    <property type="match status" value="1"/>
</dbReference>
<name>A0AAE0EVI1_9CHLO</name>
<feature type="region of interest" description="Disordered" evidence="6">
    <location>
        <begin position="1"/>
        <end position="78"/>
    </location>
</feature>
<keyword evidence="4" id="KW-0862">Zinc</keyword>
<evidence type="ECO:0000256" key="6">
    <source>
        <dbReference type="SAM" id="MobiDB-lite"/>
    </source>
</evidence>
<dbReference type="InterPro" id="IPR052035">
    <property type="entry name" value="ZnF_BED_domain_contain"/>
</dbReference>
<sequence>MSPRGSKRGRDKQASTDNESDDELTIVPSPGPSNGSTAKRTGRRKSKPNGKNGSREARLKAIGAGPVKRTPHHLGDPAAKKDCHYSVRCINREGTRYGVPHWLVSWKTFDNPVHDTWEPIENLVGCENIISDFRAAEKARITAVEASLAEKKEAEKKKKEENKGHEDCLKDAKYGSRKARCWEHFWEKIAADGTVMLVCKCCGPASEAFRFSGNTTNMRSHLAHAHHDIFAAMEVEEGREATPETSSAAITSFVGKPFSAAKRDQAHDKCALWIARRKRPTSMCAHDTEMQDFIDFILDGVGIYTLPNYEMVYQHTIKLSGVGKKKVKEFIFELLAEGALPSIAGDIWSEGGVALLGILLYWLSDDGMIHERLLRCIPFSEVRHTADEIEKATKEALADFGIGEYTIGVNADAAPTITSDTVTAFVHGSVSDNASNIVAGWNDFDGHECAGHTLALCVKKYLESPKVNTVFKKLRGMTTHFNHSVIGGKLLEECQTTHGRDTTKPPKDNDTRTGWGGAYKQCSWYYDQQPAVQMYDVENPRKASTAVANPDGSVYGDHKLIDLEWDIVRDSSFVLYFPYVVVQRLQATHTPTSNLVMPFVSFLAYKLHDDTPLVISGVRREHIDQHVAAARRNLYKDVSKRYFNDLMECKLEDLAVATGLDPRYKSFKFKFVEKWNRGNFTPSVGQKWLRDAFYSDWSGDKTDAAEQRSAPTVHTSEVVEMEIFLDCCGNTAINTV</sequence>
<evidence type="ECO:0000256" key="3">
    <source>
        <dbReference type="ARBA" id="ARBA00022771"/>
    </source>
</evidence>
<accession>A0AAE0EVI1</accession>
<dbReference type="PANTHER" id="PTHR46481">
    <property type="entry name" value="ZINC FINGER BED DOMAIN-CONTAINING PROTEIN 4"/>
    <property type="match status" value="1"/>
</dbReference>
<dbReference type="InterPro" id="IPR012337">
    <property type="entry name" value="RNaseH-like_sf"/>
</dbReference>
<feature type="compositionally biased region" description="Basic residues" evidence="6">
    <location>
        <begin position="1"/>
        <end position="10"/>
    </location>
</feature>
<evidence type="ECO:0000256" key="2">
    <source>
        <dbReference type="ARBA" id="ARBA00022723"/>
    </source>
</evidence>
<evidence type="ECO:0000313" key="9">
    <source>
        <dbReference type="Proteomes" id="UP001190700"/>
    </source>
</evidence>
<evidence type="ECO:0000256" key="1">
    <source>
        <dbReference type="ARBA" id="ARBA00004123"/>
    </source>
</evidence>
<dbReference type="PANTHER" id="PTHR46481:SF10">
    <property type="entry name" value="ZINC FINGER BED DOMAIN-CONTAINING PROTEIN 39"/>
    <property type="match status" value="1"/>
</dbReference>
<evidence type="ECO:0000259" key="7">
    <source>
        <dbReference type="PROSITE" id="PS50013"/>
    </source>
</evidence>
<evidence type="ECO:0000256" key="4">
    <source>
        <dbReference type="ARBA" id="ARBA00022833"/>
    </source>
</evidence>
<comment type="caution">
    <text evidence="8">The sequence shown here is derived from an EMBL/GenBank/DDBJ whole genome shotgun (WGS) entry which is preliminary data.</text>
</comment>
<keyword evidence="2" id="KW-0479">Metal-binding</keyword>
<keyword evidence="5" id="KW-0539">Nucleus</keyword>
<gene>
    <name evidence="8" type="ORF">CYMTET_49713</name>
</gene>
<organism evidence="8 9">
    <name type="scientific">Cymbomonas tetramitiformis</name>
    <dbReference type="NCBI Taxonomy" id="36881"/>
    <lineage>
        <taxon>Eukaryota</taxon>
        <taxon>Viridiplantae</taxon>
        <taxon>Chlorophyta</taxon>
        <taxon>Pyramimonadophyceae</taxon>
        <taxon>Pyramimonadales</taxon>
        <taxon>Pyramimonadaceae</taxon>
        <taxon>Cymbomonas</taxon>
    </lineage>
</organism>
<dbReference type="Proteomes" id="UP001190700">
    <property type="component" value="Unassembled WGS sequence"/>
</dbReference>
<keyword evidence="3" id="KW-0863">Zinc-finger</keyword>
<evidence type="ECO:0000313" key="8">
    <source>
        <dbReference type="EMBL" id="KAK3240445.1"/>
    </source>
</evidence>
<dbReference type="SUPFAM" id="SSF54160">
    <property type="entry name" value="Chromo domain-like"/>
    <property type="match status" value="1"/>
</dbReference>
<dbReference type="PROSITE" id="PS50013">
    <property type="entry name" value="CHROMO_2"/>
    <property type="match status" value="1"/>
</dbReference>
<keyword evidence="9" id="KW-1185">Reference proteome</keyword>
<dbReference type="SMART" id="SM00614">
    <property type="entry name" value="ZnF_BED"/>
    <property type="match status" value="1"/>
</dbReference>
<dbReference type="EMBL" id="LGRX02033640">
    <property type="protein sequence ID" value="KAK3240445.1"/>
    <property type="molecule type" value="Genomic_DNA"/>
</dbReference>
<comment type="subcellular location">
    <subcellularLocation>
        <location evidence="1">Nucleus</location>
    </subcellularLocation>
</comment>
<dbReference type="GO" id="GO:0008270">
    <property type="term" value="F:zinc ion binding"/>
    <property type="evidence" value="ECO:0007669"/>
    <property type="project" value="UniProtKB-KW"/>
</dbReference>
<protein>
    <recommendedName>
        <fullName evidence="7">Chromo domain-containing protein</fullName>
    </recommendedName>
</protein>
<proteinExistence type="predicted"/>
<feature type="domain" description="Chromo" evidence="7">
    <location>
        <begin position="85"/>
        <end position="145"/>
    </location>
</feature>
<dbReference type="GO" id="GO:0005634">
    <property type="term" value="C:nucleus"/>
    <property type="evidence" value="ECO:0007669"/>
    <property type="project" value="UniProtKB-SubCell"/>
</dbReference>
<reference evidence="8 9" key="1">
    <citation type="journal article" date="2015" name="Genome Biol. Evol.">
        <title>Comparative Genomics of a Bacterivorous Green Alga Reveals Evolutionary Causalities and Consequences of Phago-Mixotrophic Mode of Nutrition.</title>
        <authorList>
            <person name="Burns J.A."/>
            <person name="Paasch A."/>
            <person name="Narechania A."/>
            <person name="Kim E."/>
        </authorList>
    </citation>
    <scope>NUCLEOTIDE SEQUENCE [LARGE SCALE GENOMIC DNA]</scope>
    <source>
        <strain evidence="8 9">PLY_AMNH</strain>
    </source>
</reference>
<evidence type="ECO:0000256" key="5">
    <source>
        <dbReference type="ARBA" id="ARBA00023242"/>
    </source>
</evidence>